<dbReference type="Proteomes" id="UP000198406">
    <property type="component" value="Unassembled WGS sequence"/>
</dbReference>
<dbReference type="EMBL" id="BDSP01000084">
    <property type="protein sequence ID" value="GAX14824.1"/>
    <property type="molecule type" value="Genomic_DNA"/>
</dbReference>
<evidence type="ECO:0000313" key="5">
    <source>
        <dbReference type="Proteomes" id="UP000198406"/>
    </source>
</evidence>
<accession>A0A1Z5JLF8</accession>
<name>A0A1Z5JLF8_FISSO</name>
<reference evidence="4 5" key="1">
    <citation type="journal article" date="2015" name="Plant Cell">
        <title>Oil accumulation by the oleaginous diatom Fistulifera solaris as revealed by the genome and transcriptome.</title>
        <authorList>
            <person name="Tanaka T."/>
            <person name="Maeda Y."/>
            <person name="Veluchamy A."/>
            <person name="Tanaka M."/>
            <person name="Abida H."/>
            <person name="Marechal E."/>
            <person name="Bowler C."/>
            <person name="Muto M."/>
            <person name="Sunaga Y."/>
            <person name="Tanaka M."/>
            <person name="Yoshino T."/>
            <person name="Taniguchi T."/>
            <person name="Fukuda Y."/>
            <person name="Nemoto M."/>
            <person name="Matsumoto M."/>
            <person name="Wong P.S."/>
            <person name="Aburatani S."/>
            <person name="Fujibuchi W."/>
        </authorList>
    </citation>
    <scope>NUCLEOTIDE SEQUENCE [LARGE SCALE GENOMIC DNA]</scope>
    <source>
        <strain evidence="4 5">JPCC DA0580</strain>
    </source>
</reference>
<evidence type="ECO:0000256" key="1">
    <source>
        <dbReference type="ARBA" id="ARBA00010884"/>
    </source>
</evidence>
<organism evidence="4 5">
    <name type="scientific">Fistulifera solaris</name>
    <name type="common">Oleaginous diatom</name>
    <dbReference type="NCBI Taxonomy" id="1519565"/>
    <lineage>
        <taxon>Eukaryota</taxon>
        <taxon>Sar</taxon>
        <taxon>Stramenopiles</taxon>
        <taxon>Ochrophyta</taxon>
        <taxon>Bacillariophyta</taxon>
        <taxon>Bacillariophyceae</taxon>
        <taxon>Bacillariophycidae</taxon>
        <taxon>Naviculales</taxon>
        <taxon>Naviculaceae</taxon>
        <taxon>Fistulifera</taxon>
    </lineage>
</organism>
<dbReference type="OrthoDB" id="247542at2759"/>
<comment type="caution">
    <text evidence="4">The sequence shown here is derived from an EMBL/GenBank/DDBJ whole genome shotgun (WGS) entry which is preliminary data.</text>
</comment>
<feature type="domain" description="AB hydrolase-1" evidence="3">
    <location>
        <begin position="286"/>
        <end position="513"/>
    </location>
</feature>
<evidence type="ECO:0000313" key="4">
    <source>
        <dbReference type="EMBL" id="GAX14824.1"/>
    </source>
</evidence>
<feature type="transmembrane region" description="Helical" evidence="2">
    <location>
        <begin position="171"/>
        <end position="188"/>
    </location>
</feature>
<dbReference type="AlphaFoldDB" id="A0A1Z5JLF8"/>
<dbReference type="Pfam" id="PF12697">
    <property type="entry name" value="Abhydrolase_6"/>
    <property type="match status" value="1"/>
</dbReference>
<dbReference type="InParanoid" id="A0A1Z5JLF8"/>
<protein>
    <recommendedName>
        <fullName evidence="3">AB hydrolase-1 domain-containing protein</fullName>
    </recommendedName>
</protein>
<keyword evidence="2" id="KW-1133">Transmembrane helix</keyword>
<keyword evidence="2" id="KW-0472">Membrane</keyword>
<feature type="transmembrane region" description="Helical" evidence="2">
    <location>
        <begin position="145"/>
        <end position="164"/>
    </location>
</feature>
<gene>
    <name evidence="4" type="ORF">FisN_29Lh030</name>
</gene>
<dbReference type="PANTHER" id="PTHR10794">
    <property type="entry name" value="ABHYDROLASE DOMAIN-CONTAINING PROTEIN"/>
    <property type="match status" value="1"/>
</dbReference>
<dbReference type="InterPro" id="IPR050960">
    <property type="entry name" value="AB_hydrolase_4_sf"/>
</dbReference>
<proteinExistence type="inferred from homology"/>
<sequence length="554" mass="62628">MWSIEDYCASQTLWDISTATILHTSSQTFLTSLQLPTIHPFCTTYAANYSAYYLPHIPRQGPLLHWEHLETWHDVLFTVVAQVVPSLWAMMELWFRLFAFFVAPIGLLYLLQQELLPTTAKYHTLLCVWTVISAMVLWTDELYCLEMGPRYGASTFVAVVLLAWRSTPSRFLRCMLLGLVISTVYLVYDSTTVAPQFEEGLYYDKTRATPIVQQWPEVYRMYTPATPWMPTGDARTGLPFLLNRAPLIEWHRMWLPVHDDDSVEEVVALDIAFPPHGHDSTKPIYLVLHGLNGGSQEPYVREMAGRRLAENSTVVVMVARGLMDLPVRGWNVFHGARWTDVHEAARVLQKAMGPDQLLVGVGYSMGGIVLSNYVARLGTECALHAAVAISGGLDMRVEAQPNRAHRLWQPIVAVELRDTFVVGKWGERVRSRLSKTQMKALMRATNIAGIDRTAVVAYNGFRDLMHYYSEMSALGDIPFEEFDSDVIAPHRRIHNISIPFLVLQALDDPLITWKTVASNDGWKHPANLTRTGSGNLFLLLTKRGGHVGWCVFVL</sequence>
<dbReference type="Gene3D" id="3.40.50.1820">
    <property type="entry name" value="alpha/beta hydrolase"/>
    <property type="match status" value="1"/>
</dbReference>
<dbReference type="PANTHER" id="PTHR10794:SF63">
    <property type="entry name" value="ALPHA_BETA HYDROLASE 1, ISOFORM A"/>
    <property type="match status" value="1"/>
</dbReference>
<evidence type="ECO:0000256" key="2">
    <source>
        <dbReference type="SAM" id="Phobius"/>
    </source>
</evidence>
<evidence type="ECO:0000259" key="3">
    <source>
        <dbReference type="Pfam" id="PF12697"/>
    </source>
</evidence>
<keyword evidence="5" id="KW-1185">Reference proteome</keyword>
<dbReference type="InterPro" id="IPR000073">
    <property type="entry name" value="AB_hydrolase_1"/>
</dbReference>
<keyword evidence="2" id="KW-0812">Transmembrane</keyword>
<dbReference type="InterPro" id="IPR029058">
    <property type="entry name" value="AB_hydrolase_fold"/>
</dbReference>
<dbReference type="GO" id="GO:0047372">
    <property type="term" value="F:monoacylglycerol lipase activity"/>
    <property type="evidence" value="ECO:0007669"/>
    <property type="project" value="TreeGrafter"/>
</dbReference>
<dbReference type="SUPFAM" id="SSF53474">
    <property type="entry name" value="alpha/beta-Hydrolases"/>
    <property type="match status" value="1"/>
</dbReference>
<feature type="transmembrane region" description="Helical" evidence="2">
    <location>
        <begin position="93"/>
        <end position="110"/>
    </location>
</feature>
<dbReference type="GO" id="GO:0034338">
    <property type="term" value="F:short-chain carboxylesterase activity"/>
    <property type="evidence" value="ECO:0007669"/>
    <property type="project" value="TreeGrafter"/>
</dbReference>
<comment type="similarity">
    <text evidence="1">Belongs to the AB hydrolase superfamily. AB hydrolase 4 family.</text>
</comment>